<evidence type="ECO:0000259" key="5">
    <source>
        <dbReference type="PROSITE" id="PS51910"/>
    </source>
</evidence>
<dbReference type="GO" id="GO:0070492">
    <property type="term" value="F:oligosaccharide binding"/>
    <property type="evidence" value="ECO:0007669"/>
    <property type="project" value="TreeGrafter"/>
</dbReference>
<comment type="similarity">
    <text evidence="1">Belongs to the glycosyl hydrolase 18 family.</text>
</comment>
<dbReference type="InterPro" id="IPR011583">
    <property type="entry name" value="Chitinase_II/V-like_cat"/>
</dbReference>
<evidence type="ECO:0000313" key="6">
    <source>
        <dbReference type="EMBL" id="GMT32527.1"/>
    </source>
</evidence>
<gene>
    <name evidence="6" type="ORF">PFISCL1PPCAC_23824</name>
</gene>
<dbReference type="GO" id="GO:0008061">
    <property type="term" value="F:chitin binding"/>
    <property type="evidence" value="ECO:0007669"/>
    <property type="project" value="InterPro"/>
</dbReference>
<name>A0AAV5WKN2_9BILA</name>
<feature type="chain" id="PRO_5043450683" description="Chitinase domain-containing protein 1" evidence="4">
    <location>
        <begin position="22"/>
        <end position="419"/>
    </location>
</feature>
<feature type="non-terminal residue" evidence="6">
    <location>
        <position position="1"/>
    </location>
</feature>
<dbReference type="GO" id="GO:0005975">
    <property type="term" value="P:carbohydrate metabolic process"/>
    <property type="evidence" value="ECO:0007669"/>
    <property type="project" value="InterPro"/>
</dbReference>
<dbReference type="InterPro" id="IPR029070">
    <property type="entry name" value="Chitinase_insertion_sf"/>
</dbReference>
<evidence type="ECO:0000256" key="3">
    <source>
        <dbReference type="SAM" id="Coils"/>
    </source>
</evidence>
<dbReference type="Proteomes" id="UP001432322">
    <property type="component" value="Unassembled WGS sequence"/>
</dbReference>
<reference evidence="6" key="1">
    <citation type="submission" date="2023-10" db="EMBL/GenBank/DDBJ databases">
        <title>Genome assembly of Pristionchus species.</title>
        <authorList>
            <person name="Yoshida K."/>
            <person name="Sommer R.J."/>
        </authorList>
    </citation>
    <scope>NUCLEOTIDE SEQUENCE</scope>
    <source>
        <strain evidence="6">RS5133</strain>
    </source>
</reference>
<dbReference type="SUPFAM" id="SSF51445">
    <property type="entry name" value="(Trans)glycosidases"/>
    <property type="match status" value="1"/>
</dbReference>
<feature type="domain" description="GH18" evidence="5">
    <location>
        <begin position="97"/>
        <end position="419"/>
    </location>
</feature>
<sequence>IYSMRPITLIGLTVLVTTVICLSKSDGEAKIREEQAELKKLAKEKKQKERDEAVTIGRAMRNAGPEPLEFRPRALTKDSILDDHEETWDGDKKYADMPTMAYITPWNNAGYDRAVRVATRLTHVAPVWLQLKPAADGGKSCSITGMHDIDQGWMDRLRAANPKLKIVPRIIIEEFSPEQLKDFFTSESWSANCIRQTVDLVESGGMDGLVVEGWLPMLRAAQEGKFDPSDAIETFAAWGKALHKKEKQIILPIAPPVDASMKLMPVVWSDEYWTLLGDSIDYIQIMTHDFYPADRQTTVFPQAPVRWVEQNLRAVIGQYGEHSNRVLLGLYHYGFKTDFGRQQQGAVMAKEFIETLSNEEAELEWDPETQEHFVRLGKMQMFFPTLASLEIRTRMAHEYGSGVSIWDLGQGLEHFSRVL</sequence>
<dbReference type="SMART" id="SM00636">
    <property type="entry name" value="Glyco_18"/>
    <property type="match status" value="1"/>
</dbReference>
<accession>A0AAV5WKN2</accession>
<organism evidence="6 7">
    <name type="scientific">Pristionchus fissidentatus</name>
    <dbReference type="NCBI Taxonomy" id="1538716"/>
    <lineage>
        <taxon>Eukaryota</taxon>
        <taxon>Metazoa</taxon>
        <taxon>Ecdysozoa</taxon>
        <taxon>Nematoda</taxon>
        <taxon>Chromadorea</taxon>
        <taxon>Rhabditida</taxon>
        <taxon>Rhabditina</taxon>
        <taxon>Diplogasteromorpha</taxon>
        <taxon>Diplogasteroidea</taxon>
        <taxon>Neodiplogasteridae</taxon>
        <taxon>Pristionchus</taxon>
    </lineage>
</organism>
<dbReference type="PROSITE" id="PS51910">
    <property type="entry name" value="GH18_2"/>
    <property type="match status" value="1"/>
</dbReference>
<evidence type="ECO:0000256" key="1">
    <source>
        <dbReference type="ARBA" id="ARBA00009336"/>
    </source>
</evidence>
<evidence type="ECO:0000313" key="7">
    <source>
        <dbReference type="Proteomes" id="UP001432322"/>
    </source>
</evidence>
<dbReference type="InterPro" id="IPR001223">
    <property type="entry name" value="Glyco_hydro18_cat"/>
</dbReference>
<dbReference type="InterPro" id="IPR017853">
    <property type="entry name" value="GH"/>
</dbReference>
<dbReference type="Gene3D" id="3.20.20.80">
    <property type="entry name" value="Glycosidases"/>
    <property type="match status" value="1"/>
</dbReference>
<evidence type="ECO:0000256" key="2">
    <source>
        <dbReference type="ARBA" id="ARBA00040976"/>
    </source>
</evidence>
<proteinExistence type="inferred from homology"/>
<keyword evidence="7" id="KW-1185">Reference proteome</keyword>
<comment type="caution">
    <text evidence="6">The sequence shown here is derived from an EMBL/GenBank/DDBJ whole genome shotgun (WGS) entry which is preliminary data.</text>
</comment>
<dbReference type="Pfam" id="PF00704">
    <property type="entry name" value="Glyco_hydro_18"/>
    <property type="match status" value="1"/>
</dbReference>
<dbReference type="PANTHER" id="PTHR46066">
    <property type="entry name" value="CHITINASE DOMAIN-CONTAINING PROTEIN 1 FAMILY MEMBER"/>
    <property type="match status" value="1"/>
</dbReference>
<feature type="signal peptide" evidence="4">
    <location>
        <begin position="1"/>
        <end position="21"/>
    </location>
</feature>
<dbReference type="GO" id="GO:0012505">
    <property type="term" value="C:endomembrane system"/>
    <property type="evidence" value="ECO:0007669"/>
    <property type="project" value="TreeGrafter"/>
</dbReference>
<dbReference type="EMBL" id="BTSY01000006">
    <property type="protein sequence ID" value="GMT32527.1"/>
    <property type="molecule type" value="Genomic_DNA"/>
</dbReference>
<protein>
    <recommendedName>
        <fullName evidence="2">Chitinase domain-containing protein 1</fullName>
    </recommendedName>
</protein>
<keyword evidence="4" id="KW-0732">Signal</keyword>
<feature type="coiled-coil region" evidence="3">
    <location>
        <begin position="24"/>
        <end position="52"/>
    </location>
</feature>
<evidence type="ECO:0000256" key="4">
    <source>
        <dbReference type="SAM" id="SignalP"/>
    </source>
</evidence>
<dbReference type="PANTHER" id="PTHR46066:SF2">
    <property type="entry name" value="CHITINASE DOMAIN-CONTAINING PROTEIN 1"/>
    <property type="match status" value="1"/>
</dbReference>
<keyword evidence="3" id="KW-0175">Coiled coil</keyword>
<dbReference type="Gene3D" id="3.10.50.10">
    <property type="match status" value="1"/>
</dbReference>
<dbReference type="AlphaFoldDB" id="A0AAV5WKN2"/>